<feature type="chain" id="PRO_5043704263" evidence="2">
    <location>
        <begin position="26"/>
        <end position="135"/>
    </location>
</feature>
<proteinExistence type="predicted"/>
<accession>A0AAU2K2K2</accession>
<gene>
    <name evidence="4" type="ORF">OG327_34300</name>
</gene>
<evidence type="ECO:0000313" key="4">
    <source>
        <dbReference type="EMBL" id="WTU77970.1"/>
    </source>
</evidence>
<organism evidence="4">
    <name type="scientific">Streptomyces sp. NBC_00049</name>
    <dbReference type="NCBI Taxonomy" id="2903617"/>
    <lineage>
        <taxon>Bacteria</taxon>
        <taxon>Bacillati</taxon>
        <taxon>Actinomycetota</taxon>
        <taxon>Actinomycetes</taxon>
        <taxon>Kitasatosporales</taxon>
        <taxon>Streptomycetaceae</taxon>
        <taxon>Streptomyces</taxon>
    </lineage>
</organism>
<feature type="signal peptide" evidence="2">
    <location>
        <begin position="1"/>
        <end position="25"/>
    </location>
</feature>
<sequence length="135" mass="13444">MRTHHALALLATAGCLALTGCNPQAADTGIGAGTSPAPAAPAAPAPAGSTPVPPKAGKPATAVPDFVGQVLQTAQDGAQAAGVYLLSSHDALGKNRNQVLDRNWKVCTQSPAAGTTTSTDTKIDFGTVKNEESCP</sequence>
<keyword evidence="2" id="KW-0732">Signal</keyword>
<feature type="region of interest" description="Disordered" evidence="1">
    <location>
        <begin position="110"/>
        <end position="135"/>
    </location>
</feature>
<protein>
    <submittedName>
        <fullName evidence="4">PASTA domain-containing protein</fullName>
    </submittedName>
</protein>
<dbReference type="InterPro" id="IPR005543">
    <property type="entry name" value="PASTA_dom"/>
</dbReference>
<feature type="domain" description="PASTA" evidence="3">
    <location>
        <begin position="57"/>
        <end position="129"/>
    </location>
</feature>
<reference evidence="4" key="1">
    <citation type="submission" date="2022-10" db="EMBL/GenBank/DDBJ databases">
        <title>The complete genomes of actinobacterial strains from the NBC collection.</title>
        <authorList>
            <person name="Joergensen T.S."/>
            <person name="Alvarez Arevalo M."/>
            <person name="Sterndorff E.B."/>
            <person name="Faurdal D."/>
            <person name="Vuksanovic O."/>
            <person name="Mourched A.-S."/>
            <person name="Charusanti P."/>
            <person name="Shaw S."/>
            <person name="Blin K."/>
            <person name="Weber T."/>
        </authorList>
    </citation>
    <scope>NUCLEOTIDE SEQUENCE</scope>
    <source>
        <strain evidence="4">NBC_00049</strain>
    </source>
</reference>
<name>A0AAU2K2K2_9ACTN</name>
<evidence type="ECO:0000256" key="2">
    <source>
        <dbReference type="SAM" id="SignalP"/>
    </source>
</evidence>
<dbReference type="PROSITE" id="PS51257">
    <property type="entry name" value="PROKAR_LIPOPROTEIN"/>
    <property type="match status" value="1"/>
</dbReference>
<dbReference type="PROSITE" id="PS51178">
    <property type="entry name" value="PASTA"/>
    <property type="match status" value="1"/>
</dbReference>
<dbReference type="AlphaFoldDB" id="A0AAU2K2K2"/>
<feature type="compositionally biased region" description="Polar residues" evidence="1">
    <location>
        <begin position="110"/>
        <end position="120"/>
    </location>
</feature>
<dbReference type="EMBL" id="CP108264">
    <property type="protein sequence ID" value="WTU77970.1"/>
    <property type="molecule type" value="Genomic_DNA"/>
</dbReference>
<feature type="region of interest" description="Disordered" evidence="1">
    <location>
        <begin position="28"/>
        <end position="62"/>
    </location>
</feature>
<dbReference type="Gene3D" id="3.30.10.20">
    <property type="match status" value="1"/>
</dbReference>
<evidence type="ECO:0000256" key="1">
    <source>
        <dbReference type="SAM" id="MobiDB-lite"/>
    </source>
</evidence>
<evidence type="ECO:0000259" key="3">
    <source>
        <dbReference type="PROSITE" id="PS51178"/>
    </source>
</evidence>